<dbReference type="Pfam" id="PF02065">
    <property type="entry name" value="Melibiase"/>
    <property type="match status" value="1"/>
</dbReference>
<name>A0A5K7S7U9_9BACT</name>
<dbReference type="Proteomes" id="UP001193389">
    <property type="component" value="Chromosome"/>
</dbReference>
<evidence type="ECO:0000313" key="1">
    <source>
        <dbReference type="EMBL" id="BBE17565.1"/>
    </source>
</evidence>
<reference evidence="1" key="1">
    <citation type="journal article" date="2020" name="Int. J. Syst. Evol. Microbiol.">
        <title>Aquipluma nitroreducens gen. nov. sp. nov., a novel facultatively anaerobic bacterium isolated from a freshwater lake.</title>
        <authorList>
            <person name="Watanabe M."/>
            <person name="Kojima H."/>
            <person name="Fukui M."/>
        </authorList>
    </citation>
    <scope>NUCLEOTIDE SEQUENCE</scope>
    <source>
        <strain evidence="1">MeG22</strain>
    </source>
</reference>
<dbReference type="KEGG" id="anf:AQPE_1721"/>
<proteinExistence type="predicted"/>
<dbReference type="Gene3D" id="3.20.20.70">
    <property type="entry name" value="Aldolase class I"/>
    <property type="match status" value="1"/>
</dbReference>
<dbReference type="InterPro" id="IPR017853">
    <property type="entry name" value="GH"/>
</dbReference>
<gene>
    <name evidence="1" type="ORF">AQPE_1721</name>
</gene>
<protein>
    <submittedName>
        <fullName evidence="1">Alpha-galactosidase</fullName>
    </submittedName>
</protein>
<sequence>MGDSPKGKRIIYEVDGGFVMLDLRTHSNTISIGAEISGMKNAPTWFNPLGEGYITGANHFFKQGFGTGGQSGIFDFRKSTNRKSLNYPNEEAWSYDSFMMTGLIAPNGDTLSIGAYEQADFIQRSSVYNRPRRKGLNDSKFGKEEVFFEAGFATENIPLKDEFIKLPDLFIYYGNQPFGAMQNLAWSISEQNQARRDTRTNYFWSSFQDFRTSFSYKYLLEQLQVLDEINPPIPLTTIHVGSGYCIPGDWLNNGEGWPKSMDVVAREIFSRRYRAGIYVAPFVVHEKSRTFRNHPRWLLKDNEDNPIVMDQDVEGKLYALDGNLEDVKDYIEKVFRKFHEIGFTYYEIDRLDWGLQESSDPLKSKKGKSSVQVLRSVMDIIRKAVGAGSFITANRTPYSPLIGYVDAVRIDKDQGWKWEEQTTEHIIEESYNTQYFNNVFWQNDPDVVFLRDYKSDFTLDEQKSIALWVAFMGGSVGISDNFKTMGGDKLQLWRFLEPSTRPQSALLPFWGNNVINKVAVRRYKKVKAWSVLILNDTDSVVTESYLLSDLIGLKEAWVFVWEPGFSLGLGKPTRISVTLGSHESKLYFISETKENPSLDLNISGNDFSEEMDTK</sequence>
<dbReference type="AlphaFoldDB" id="A0A5K7S7U9"/>
<evidence type="ECO:0000313" key="2">
    <source>
        <dbReference type="Proteomes" id="UP001193389"/>
    </source>
</evidence>
<organism evidence="1 2">
    <name type="scientific">Aquipluma nitroreducens</name>
    <dbReference type="NCBI Taxonomy" id="2010828"/>
    <lineage>
        <taxon>Bacteria</taxon>
        <taxon>Pseudomonadati</taxon>
        <taxon>Bacteroidota</taxon>
        <taxon>Bacteroidia</taxon>
        <taxon>Marinilabiliales</taxon>
        <taxon>Prolixibacteraceae</taxon>
        <taxon>Aquipluma</taxon>
    </lineage>
</organism>
<dbReference type="SUPFAM" id="SSF51445">
    <property type="entry name" value="(Trans)glycosidases"/>
    <property type="match status" value="1"/>
</dbReference>
<accession>A0A5K7S7U9</accession>
<dbReference type="InterPro" id="IPR013785">
    <property type="entry name" value="Aldolase_TIM"/>
</dbReference>
<dbReference type="EMBL" id="AP018694">
    <property type="protein sequence ID" value="BBE17565.1"/>
    <property type="molecule type" value="Genomic_DNA"/>
</dbReference>
<keyword evidence="2" id="KW-1185">Reference proteome</keyword>